<accession>X1RU75</accession>
<feature type="non-terminal residue" evidence="1">
    <location>
        <position position="1"/>
    </location>
</feature>
<protein>
    <submittedName>
        <fullName evidence="1">Uncharacterized protein</fullName>
    </submittedName>
</protein>
<dbReference type="EMBL" id="BARW01009755">
    <property type="protein sequence ID" value="GAI84223.1"/>
    <property type="molecule type" value="Genomic_DNA"/>
</dbReference>
<dbReference type="AlphaFoldDB" id="X1RU75"/>
<comment type="caution">
    <text evidence="1">The sequence shown here is derived from an EMBL/GenBank/DDBJ whole genome shotgun (WGS) entry which is preliminary data.</text>
</comment>
<name>X1RU75_9ZZZZ</name>
<proteinExistence type="predicted"/>
<organism evidence="1">
    <name type="scientific">marine sediment metagenome</name>
    <dbReference type="NCBI Taxonomy" id="412755"/>
    <lineage>
        <taxon>unclassified sequences</taxon>
        <taxon>metagenomes</taxon>
        <taxon>ecological metagenomes</taxon>
    </lineage>
</organism>
<gene>
    <name evidence="1" type="ORF">S12H4_19494</name>
</gene>
<sequence length="227" mass="25535">KPYANNFQMLARDRLYYNLFNSSADEIGDFRTSFGVWVDNLRVVDKLKLGIVLDNNERALAEKFGINATVEKGLLPLPLEQQIEREYRSQLISEETHGRTMNVTTTSQLVETMYPRAGQFLVLTKLAATEGTADNNIRISISRDTDADYITNLKSYAVGLERELTCFIPAVSELSLNIIAAEAVTPVYIRYTILKVKLSNLLRCRFGLMSRDEAPGDVYDKVLGGIL</sequence>
<evidence type="ECO:0000313" key="1">
    <source>
        <dbReference type="EMBL" id="GAI84223.1"/>
    </source>
</evidence>
<reference evidence="1" key="1">
    <citation type="journal article" date="2014" name="Front. Microbiol.">
        <title>High frequency of phylogenetically diverse reductive dehalogenase-homologous genes in deep subseafloor sedimentary metagenomes.</title>
        <authorList>
            <person name="Kawai M."/>
            <person name="Futagami T."/>
            <person name="Toyoda A."/>
            <person name="Takaki Y."/>
            <person name="Nishi S."/>
            <person name="Hori S."/>
            <person name="Arai W."/>
            <person name="Tsubouchi T."/>
            <person name="Morono Y."/>
            <person name="Uchiyama I."/>
            <person name="Ito T."/>
            <person name="Fujiyama A."/>
            <person name="Inagaki F."/>
            <person name="Takami H."/>
        </authorList>
    </citation>
    <scope>NUCLEOTIDE SEQUENCE</scope>
    <source>
        <strain evidence="1">Expedition CK06-06</strain>
    </source>
</reference>